<dbReference type="SUPFAM" id="SSF57414">
    <property type="entry name" value="Hairpin loop containing domain-like"/>
    <property type="match status" value="1"/>
</dbReference>
<dbReference type="AlphaFoldDB" id="A0AA36C654"/>
<reference evidence="3" key="1">
    <citation type="submission" date="2023-06" db="EMBL/GenBank/DDBJ databases">
        <authorList>
            <person name="Delattre M."/>
        </authorList>
    </citation>
    <scope>NUCLEOTIDE SEQUENCE</scope>
    <source>
        <strain evidence="3">AF72</strain>
    </source>
</reference>
<evidence type="ECO:0000313" key="4">
    <source>
        <dbReference type="Proteomes" id="UP001177023"/>
    </source>
</evidence>
<feature type="region of interest" description="Disordered" evidence="1">
    <location>
        <begin position="330"/>
        <end position="368"/>
    </location>
</feature>
<evidence type="ECO:0000313" key="3">
    <source>
        <dbReference type="EMBL" id="CAJ0559322.1"/>
    </source>
</evidence>
<comment type="caution">
    <text evidence="3">The sequence shown here is derived from an EMBL/GenBank/DDBJ whole genome shotgun (WGS) entry which is preliminary data.</text>
</comment>
<organism evidence="3 4">
    <name type="scientific">Mesorhabditis spiculigera</name>
    <dbReference type="NCBI Taxonomy" id="96644"/>
    <lineage>
        <taxon>Eukaryota</taxon>
        <taxon>Metazoa</taxon>
        <taxon>Ecdysozoa</taxon>
        <taxon>Nematoda</taxon>
        <taxon>Chromadorea</taxon>
        <taxon>Rhabditida</taxon>
        <taxon>Rhabditina</taxon>
        <taxon>Rhabditomorpha</taxon>
        <taxon>Rhabditoidea</taxon>
        <taxon>Rhabditidae</taxon>
        <taxon>Mesorhabditinae</taxon>
        <taxon>Mesorhabditis</taxon>
    </lineage>
</organism>
<evidence type="ECO:0000259" key="2">
    <source>
        <dbReference type="Pfam" id="PF00024"/>
    </source>
</evidence>
<dbReference type="Gene3D" id="3.50.4.10">
    <property type="entry name" value="Hepatocyte Growth Factor"/>
    <property type="match status" value="1"/>
</dbReference>
<feature type="domain" description="Apple" evidence="2">
    <location>
        <begin position="58"/>
        <end position="109"/>
    </location>
</feature>
<feature type="non-terminal residue" evidence="3">
    <location>
        <position position="1"/>
    </location>
</feature>
<dbReference type="PANTHER" id="PTHR47327:SF19">
    <property type="entry name" value="CUTICLIN-LIKE"/>
    <property type="match status" value="1"/>
</dbReference>
<dbReference type="GO" id="GO:0009653">
    <property type="term" value="P:anatomical structure morphogenesis"/>
    <property type="evidence" value="ECO:0007669"/>
    <property type="project" value="TreeGrafter"/>
</dbReference>
<keyword evidence="4" id="KW-1185">Reference proteome</keyword>
<evidence type="ECO:0000256" key="1">
    <source>
        <dbReference type="SAM" id="MobiDB-lite"/>
    </source>
</evidence>
<dbReference type="EMBL" id="CATQJA010000331">
    <property type="protein sequence ID" value="CAJ0559322.1"/>
    <property type="molecule type" value="Genomic_DNA"/>
</dbReference>
<feature type="region of interest" description="Disordered" evidence="1">
    <location>
        <begin position="248"/>
        <end position="280"/>
    </location>
</feature>
<dbReference type="CDD" id="cd01099">
    <property type="entry name" value="PAN_AP_HGF"/>
    <property type="match status" value="1"/>
</dbReference>
<sequence>MCGLLANAGSDVSMSHAQLQLLNRAQKPVASTTKLGKKAKGKKRRAWTIMKTRADLAGTRSVRDCMRECIDSTAFHCRSLQYNPKTNECYISEESSELAVPSSTLDLFEPAVFGCRTFAFSAAISECHLSAIQIEKADDQRLQINRDFDVFARMKLETESPRVQISLDVLSTTPLPKFVEQTAPASHLQKIFDTGKAIESSSSNESPATLDGGLQEDIFAFPTTTTDIFASSTFSKATDPDFPTLGTEVTAETTPTSRDPVTALDAPPRLLTPEPEAETNIQQHRPRIFQGHNFLQEKARIHRPSILDVEANTVVLPNDKLSENQVTTNFQLEVDPNSSDFQQPDEKPPPRRKPSALPSETPDPEELELEENGMPRVIPLTENVGHVSPSAVATRAECYENGVNVTFQVNGKGQDYTGAVYAAERFSQCRVFVKKARSYSIFIPRPAHNTWCNALEVDGVLSVVIVMSNDRVLPHDVTTKDDLFYQ</sequence>
<dbReference type="Proteomes" id="UP001177023">
    <property type="component" value="Unassembled WGS sequence"/>
</dbReference>
<dbReference type="InterPro" id="IPR003609">
    <property type="entry name" value="Pan_app"/>
</dbReference>
<dbReference type="Pfam" id="PF00024">
    <property type="entry name" value="PAN_1"/>
    <property type="match status" value="1"/>
</dbReference>
<feature type="compositionally biased region" description="Polar residues" evidence="1">
    <location>
        <begin position="250"/>
        <end position="259"/>
    </location>
</feature>
<name>A0AA36C654_9BILA</name>
<proteinExistence type="predicted"/>
<accession>A0AA36C654</accession>
<dbReference type="InterPro" id="IPR052774">
    <property type="entry name" value="Celegans_DevNeuronal_Protein"/>
</dbReference>
<gene>
    <name evidence="3" type="ORF">MSPICULIGERA_LOCUS1236</name>
</gene>
<protein>
    <recommendedName>
        <fullName evidence="2">Apple domain-containing protein</fullName>
    </recommendedName>
</protein>
<feature type="compositionally biased region" description="Polar residues" evidence="1">
    <location>
        <begin position="330"/>
        <end position="342"/>
    </location>
</feature>
<dbReference type="PANTHER" id="PTHR47327">
    <property type="entry name" value="FI18240P1-RELATED"/>
    <property type="match status" value="1"/>
</dbReference>